<evidence type="ECO:0000256" key="6">
    <source>
        <dbReference type="PROSITE-ProRule" id="PRU00169"/>
    </source>
</evidence>
<evidence type="ECO:0000256" key="7">
    <source>
        <dbReference type="SAM" id="MobiDB-lite"/>
    </source>
</evidence>
<sequence length="355" mass="38386">MHRIDYSRLRFLVASGEVLTRDTLRTILHAYGAAAVYQARDGFEALDVFSSAEPDIVFADREMALVGGLELTRLIRLTETTGGMTGNPYAPLVLVARELRREAIREAADAGVTEYLVKPISARTVYKLVEGVVLDPRPFIQLDTYFGPDRRRGEQRVDGDRRARRSEPDSRRVLPGPQGPVIEDVYGDHVVVRPPNALCRRAAIPAGGETETRVSVIERAETALAGLQQEYQARMASELDALQGACTALMSRPALASARGAFAAAADQTRLRAQDFGFVMAERIAAGLSELLVRPGFDFGALKAIECHVDALRAVLSAGGSNEGDALVDTMVAHLGSMTAELAPNRSQVGVSARN</sequence>
<feature type="compositionally biased region" description="Basic and acidic residues" evidence="7">
    <location>
        <begin position="150"/>
        <end position="172"/>
    </location>
</feature>
<dbReference type="Proteomes" id="UP001205890">
    <property type="component" value="Unassembled WGS sequence"/>
</dbReference>
<proteinExistence type="predicted"/>
<reference evidence="9 10" key="1">
    <citation type="submission" date="2022-07" db="EMBL/GenBank/DDBJ databases">
        <authorList>
            <person name="Li W.-J."/>
            <person name="Deng Q.-Q."/>
        </authorList>
    </citation>
    <scope>NUCLEOTIDE SEQUENCE [LARGE SCALE GENOMIC DNA]</scope>
    <source>
        <strain evidence="9 10">SYSU M60028</strain>
    </source>
</reference>
<evidence type="ECO:0000256" key="1">
    <source>
        <dbReference type="ARBA" id="ARBA00022553"/>
    </source>
</evidence>
<dbReference type="SUPFAM" id="SSF52172">
    <property type="entry name" value="CheY-like"/>
    <property type="match status" value="1"/>
</dbReference>
<dbReference type="RefSeq" id="WP_254746285.1">
    <property type="nucleotide sequence ID" value="NZ_JANCLU010000031.1"/>
</dbReference>
<keyword evidence="4" id="KW-0238">DNA-binding</keyword>
<evidence type="ECO:0000259" key="8">
    <source>
        <dbReference type="PROSITE" id="PS50110"/>
    </source>
</evidence>
<gene>
    <name evidence="9" type="ORF">NK718_20705</name>
</gene>
<dbReference type="PANTHER" id="PTHR48111:SF1">
    <property type="entry name" value="TWO-COMPONENT RESPONSE REGULATOR ORR33"/>
    <property type="match status" value="1"/>
</dbReference>
<feature type="modified residue" description="4-aspartylphosphate" evidence="6">
    <location>
        <position position="60"/>
    </location>
</feature>
<dbReference type="PANTHER" id="PTHR48111">
    <property type="entry name" value="REGULATOR OF RPOS"/>
    <property type="match status" value="1"/>
</dbReference>
<feature type="region of interest" description="Disordered" evidence="7">
    <location>
        <begin position="150"/>
        <end position="181"/>
    </location>
</feature>
<dbReference type="Pfam" id="PF00072">
    <property type="entry name" value="Response_reg"/>
    <property type="match status" value="1"/>
</dbReference>
<dbReference type="InterPro" id="IPR039420">
    <property type="entry name" value="WalR-like"/>
</dbReference>
<evidence type="ECO:0000313" key="9">
    <source>
        <dbReference type="EMBL" id="MCP8940954.1"/>
    </source>
</evidence>
<keyword evidence="1 6" id="KW-0597">Phosphoprotein</keyword>
<comment type="caution">
    <text evidence="9">The sequence shown here is derived from an EMBL/GenBank/DDBJ whole genome shotgun (WGS) entry which is preliminary data.</text>
</comment>
<feature type="domain" description="Response regulatory" evidence="8">
    <location>
        <begin position="10"/>
        <end position="133"/>
    </location>
</feature>
<keyword evidence="10" id="KW-1185">Reference proteome</keyword>
<evidence type="ECO:0000256" key="5">
    <source>
        <dbReference type="ARBA" id="ARBA00023163"/>
    </source>
</evidence>
<evidence type="ECO:0000256" key="2">
    <source>
        <dbReference type="ARBA" id="ARBA00023012"/>
    </source>
</evidence>
<protein>
    <submittedName>
        <fullName evidence="9">Response regulator</fullName>
    </submittedName>
</protein>
<dbReference type="EMBL" id="JANCLU010000031">
    <property type="protein sequence ID" value="MCP8940954.1"/>
    <property type="molecule type" value="Genomic_DNA"/>
</dbReference>
<dbReference type="Gene3D" id="3.40.50.2300">
    <property type="match status" value="1"/>
</dbReference>
<name>A0ABT1LHM1_9HYPH</name>
<dbReference type="PROSITE" id="PS50110">
    <property type="entry name" value="RESPONSE_REGULATORY"/>
    <property type="match status" value="1"/>
</dbReference>
<dbReference type="SMART" id="SM00448">
    <property type="entry name" value="REC"/>
    <property type="match status" value="1"/>
</dbReference>
<keyword evidence="5" id="KW-0804">Transcription</keyword>
<dbReference type="InterPro" id="IPR011006">
    <property type="entry name" value="CheY-like_superfamily"/>
</dbReference>
<evidence type="ECO:0000256" key="3">
    <source>
        <dbReference type="ARBA" id="ARBA00023015"/>
    </source>
</evidence>
<keyword evidence="3" id="KW-0805">Transcription regulation</keyword>
<accession>A0ABT1LHM1</accession>
<keyword evidence="2" id="KW-0902">Two-component regulatory system</keyword>
<organism evidence="9 10">
    <name type="scientific">Alsobacter ponti</name>
    <dbReference type="NCBI Taxonomy" id="2962936"/>
    <lineage>
        <taxon>Bacteria</taxon>
        <taxon>Pseudomonadati</taxon>
        <taxon>Pseudomonadota</taxon>
        <taxon>Alphaproteobacteria</taxon>
        <taxon>Hyphomicrobiales</taxon>
        <taxon>Alsobacteraceae</taxon>
        <taxon>Alsobacter</taxon>
    </lineage>
</organism>
<dbReference type="InterPro" id="IPR001789">
    <property type="entry name" value="Sig_transdc_resp-reg_receiver"/>
</dbReference>
<evidence type="ECO:0000313" key="10">
    <source>
        <dbReference type="Proteomes" id="UP001205890"/>
    </source>
</evidence>
<evidence type="ECO:0000256" key="4">
    <source>
        <dbReference type="ARBA" id="ARBA00023125"/>
    </source>
</evidence>